<comment type="caution">
    <text evidence="2">The sequence shown here is derived from an EMBL/GenBank/DDBJ whole genome shotgun (WGS) entry which is preliminary data.</text>
</comment>
<dbReference type="Proteomes" id="UP000441523">
    <property type="component" value="Unassembled WGS sequence"/>
</dbReference>
<keyword evidence="3" id="KW-1185">Reference proteome</keyword>
<sequence>MARYFFDVHDPRLTVCDSEGVECADRAAISGEALRALCEIAADQPQRYLDQKLRVVVRDSADRVVLTAALGLSAAWHAEAQAAA</sequence>
<proteinExistence type="predicted"/>
<dbReference type="InterPro" id="IPR054189">
    <property type="entry name" value="DUF6894"/>
</dbReference>
<accession>A0A6N6MU73</accession>
<evidence type="ECO:0000259" key="1">
    <source>
        <dbReference type="Pfam" id="PF21834"/>
    </source>
</evidence>
<organism evidence="2 3">
    <name type="scientific">Methylobacterium planeticum</name>
    <dbReference type="NCBI Taxonomy" id="2615211"/>
    <lineage>
        <taxon>Bacteria</taxon>
        <taxon>Pseudomonadati</taxon>
        <taxon>Pseudomonadota</taxon>
        <taxon>Alphaproteobacteria</taxon>
        <taxon>Hyphomicrobiales</taxon>
        <taxon>Methylobacteriaceae</taxon>
        <taxon>Methylobacterium</taxon>
    </lineage>
</organism>
<gene>
    <name evidence="2" type="ORF">F6X51_12490</name>
</gene>
<dbReference type="EMBL" id="VZZJ01000009">
    <property type="protein sequence ID" value="KAB1073168.1"/>
    <property type="molecule type" value="Genomic_DNA"/>
</dbReference>
<feature type="domain" description="DUF6894" evidence="1">
    <location>
        <begin position="3"/>
        <end position="70"/>
    </location>
</feature>
<evidence type="ECO:0000313" key="3">
    <source>
        <dbReference type="Proteomes" id="UP000441523"/>
    </source>
</evidence>
<reference evidence="2 3" key="1">
    <citation type="submission" date="2019-09" db="EMBL/GenBank/DDBJ databases">
        <title>YIM 132548 draft genome.</title>
        <authorList>
            <person name="Jiang L."/>
        </authorList>
    </citation>
    <scope>NUCLEOTIDE SEQUENCE [LARGE SCALE GENOMIC DNA]</scope>
    <source>
        <strain evidence="2 3">YIM 132548</strain>
    </source>
</reference>
<name>A0A6N6MU73_9HYPH</name>
<dbReference type="Pfam" id="PF21834">
    <property type="entry name" value="DUF6894"/>
    <property type="match status" value="1"/>
</dbReference>
<evidence type="ECO:0000313" key="2">
    <source>
        <dbReference type="EMBL" id="KAB1073168.1"/>
    </source>
</evidence>
<dbReference type="RefSeq" id="WP_150963999.1">
    <property type="nucleotide sequence ID" value="NZ_VZZJ01000009.1"/>
</dbReference>
<protein>
    <recommendedName>
        <fullName evidence="1">DUF6894 domain-containing protein</fullName>
    </recommendedName>
</protein>
<dbReference type="AlphaFoldDB" id="A0A6N6MU73"/>